<dbReference type="EMBL" id="CAADFK010000258">
    <property type="protein sequence ID" value="VFK21478.1"/>
    <property type="molecule type" value="Genomic_DNA"/>
</dbReference>
<evidence type="ECO:0000313" key="9">
    <source>
        <dbReference type="EMBL" id="VFK21478.1"/>
    </source>
</evidence>
<dbReference type="PANTHER" id="PTHR11078">
    <property type="entry name" value="N UTILIZATION SUBSTANCE PROTEIN B-RELATED"/>
    <property type="match status" value="1"/>
</dbReference>
<dbReference type="Pfam" id="PF01029">
    <property type="entry name" value="NusB"/>
    <property type="match status" value="1"/>
</dbReference>
<feature type="domain" description="NusB/RsmB/TIM44" evidence="8">
    <location>
        <begin position="11"/>
        <end position="132"/>
    </location>
</feature>
<dbReference type="GO" id="GO:0005829">
    <property type="term" value="C:cytosol"/>
    <property type="evidence" value="ECO:0007669"/>
    <property type="project" value="TreeGrafter"/>
</dbReference>
<dbReference type="SUPFAM" id="SSF48013">
    <property type="entry name" value="NusB-like"/>
    <property type="match status" value="1"/>
</dbReference>
<evidence type="ECO:0000256" key="7">
    <source>
        <dbReference type="SAM" id="MobiDB-lite"/>
    </source>
</evidence>
<feature type="region of interest" description="Disordered" evidence="7">
    <location>
        <begin position="144"/>
        <end position="168"/>
    </location>
</feature>
<dbReference type="InterPro" id="IPR006027">
    <property type="entry name" value="NusB_RsmB_TIM44"/>
</dbReference>
<evidence type="ECO:0000256" key="1">
    <source>
        <dbReference type="ARBA" id="ARBA00005952"/>
    </source>
</evidence>
<dbReference type="InterPro" id="IPR035926">
    <property type="entry name" value="NusB-like_sf"/>
</dbReference>
<reference evidence="9" key="1">
    <citation type="submission" date="2019-02" db="EMBL/GenBank/DDBJ databases">
        <authorList>
            <person name="Gruber-Vodicka R. H."/>
            <person name="Seah K. B. B."/>
        </authorList>
    </citation>
    <scope>NUCLEOTIDE SEQUENCE</scope>
    <source>
        <strain evidence="9">BECK_S313</strain>
    </source>
</reference>
<dbReference type="HAMAP" id="MF_00073">
    <property type="entry name" value="NusB"/>
    <property type="match status" value="1"/>
</dbReference>
<feature type="compositionally biased region" description="Basic and acidic residues" evidence="7">
    <location>
        <begin position="159"/>
        <end position="168"/>
    </location>
</feature>
<name>A0A450WWW8_9GAMM</name>
<dbReference type="GO" id="GO:0003723">
    <property type="term" value="F:RNA binding"/>
    <property type="evidence" value="ECO:0007669"/>
    <property type="project" value="UniProtKB-UniRule"/>
</dbReference>
<protein>
    <recommendedName>
        <fullName evidence="6">Transcription antitermination protein NusB</fullName>
    </recommendedName>
    <alternativeName>
        <fullName evidence="6">Antitermination factor NusB</fullName>
    </alternativeName>
</protein>
<keyword evidence="4 6" id="KW-0805">Transcription regulation</keyword>
<evidence type="ECO:0000256" key="6">
    <source>
        <dbReference type="HAMAP-Rule" id="MF_00073"/>
    </source>
</evidence>
<proteinExistence type="inferred from homology"/>
<keyword evidence="5 6" id="KW-0804">Transcription</keyword>
<evidence type="ECO:0000259" key="8">
    <source>
        <dbReference type="Pfam" id="PF01029"/>
    </source>
</evidence>
<dbReference type="NCBIfam" id="TIGR01951">
    <property type="entry name" value="nusB"/>
    <property type="match status" value="1"/>
</dbReference>
<dbReference type="PANTHER" id="PTHR11078:SF3">
    <property type="entry name" value="ANTITERMINATION NUSB DOMAIN-CONTAINING PROTEIN"/>
    <property type="match status" value="1"/>
</dbReference>
<sequence>MVKSSRGRRTETRRATLQALYQWQITKQSPGDFTFPDEWEFPPLDGDYFQELLREIPRCVEQLDTQLTPTLDRPISQINFVERAILWIGAYELIFRPDIPWRVAVNEAVELAKAFGAEKSHKYINGVLDKMAVNKTAVNADISSSDINDQNQKGSQDALRQERSAASG</sequence>
<organism evidence="9">
    <name type="scientific">Candidatus Kentrum sp. LPFa</name>
    <dbReference type="NCBI Taxonomy" id="2126335"/>
    <lineage>
        <taxon>Bacteria</taxon>
        <taxon>Pseudomonadati</taxon>
        <taxon>Pseudomonadota</taxon>
        <taxon>Gammaproteobacteria</taxon>
        <taxon>Candidatus Kentrum</taxon>
    </lineage>
</organism>
<comment type="function">
    <text evidence="6">Involved in transcription antitermination. Required for transcription of ribosomal RNA (rRNA) genes. Binds specifically to the boxA antiterminator sequence of the ribosomal RNA (rrn) operons.</text>
</comment>
<evidence type="ECO:0000256" key="3">
    <source>
        <dbReference type="ARBA" id="ARBA00022884"/>
    </source>
</evidence>
<keyword evidence="2 6" id="KW-0889">Transcription antitermination</keyword>
<keyword evidence="3 6" id="KW-0694">RNA-binding</keyword>
<dbReference type="InterPro" id="IPR011605">
    <property type="entry name" value="NusB_fam"/>
</dbReference>
<dbReference type="GO" id="GO:0006353">
    <property type="term" value="P:DNA-templated transcription termination"/>
    <property type="evidence" value="ECO:0007669"/>
    <property type="project" value="UniProtKB-UniRule"/>
</dbReference>
<gene>
    <name evidence="6" type="primary">nusB</name>
    <name evidence="9" type="ORF">BECKLPF1236B_GA0070989_12582</name>
</gene>
<feature type="compositionally biased region" description="Polar residues" evidence="7">
    <location>
        <begin position="144"/>
        <end position="155"/>
    </location>
</feature>
<evidence type="ECO:0000256" key="4">
    <source>
        <dbReference type="ARBA" id="ARBA00023015"/>
    </source>
</evidence>
<evidence type="ECO:0000256" key="5">
    <source>
        <dbReference type="ARBA" id="ARBA00023163"/>
    </source>
</evidence>
<evidence type="ECO:0000256" key="2">
    <source>
        <dbReference type="ARBA" id="ARBA00022814"/>
    </source>
</evidence>
<comment type="similarity">
    <text evidence="1 6">Belongs to the NusB family.</text>
</comment>
<dbReference type="AlphaFoldDB" id="A0A450WWW8"/>
<accession>A0A450WWW8</accession>
<dbReference type="GO" id="GO:0031564">
    <property type="term" value="P:transcription antitermination"/>
    <property type="evidence" value="ECO:0007669"/>
    <property type="project" value="UniProtKB-KW"/>
</dbReference>
<dbReference type="Gene3D" id="1.10.940.10">
    <property type="entry name" value="NusB-like"/>
    <property type="match status" value="1"/>
</dbReference>